<dbReference type="Pfam" id="PF01273">
    <property type="entry name" value="LBP_BPI_CETP"/>
    <property type="match status" value="1"/>
</dbReference>
<dbReference type="SUPFAM" id="SSF55394">
    <property type="entry name" value="Bactericidal permeability-increasing protein, BPI"/>
    <property type="match status" value="2"/>
</dbReference>
<dbReference type="Proteomes" id="UP000261540">
    <property type="component" value="Unplaced"/>
</dbReference>
<organism evidence="17 18">
    <name type="scientific">Paramormyrops kingsleyae</name>
    <dbReference type="NCBI Taxonomy" id="1676925"/>
    <lineage>
        <taxon>Eukaryota</taxon>
        <taxon>Metazoa</taxon>
        <taxon>Chordata</taxon>
        <taxon>Craniata</taxon>
        <taxon>Vertebrata</taxon>
        <taxon>Euteleostomi</taxon>
        <taxon>Actinopterygii</taxon>
        <taxon>Neopterygii</taxon>
        <taxon>Teleostei</taxon>
        <taxon>Osteoglossocephala</taxon>
        <taxon>Osteoglossomorpha</taxon>
        <taxon>Osteoglossiformes</taxon>
        <taxon>Mormyridae</taxon>
        <taxon>Paramormyrops</taxon>
    </lineage>
</organism>
<accession>A0A3B3Q865</accession>
<evidence type="ECO:0000256" key="3">
    <source>
        <dbReference type="ARBA" id="ARBA00017827"/>
    </source>
</evidence>
<feature type="domain" description="Lipid-binding serum glycoprotein C-terminal" evidence="16">
    <location>
        <begin position="274"/>
        <end position="477"/>
    </location>
</feature>
<reference evidence="17" key="2">
    <citation type="submission" date="2025-09" db="UniProtKB">
        <authorList>
            <consortium name="Ensembl"/>
        </authorList>
    </citation>
    <scope>IDENTIFICATION</scope>
</reference>
<keyword evidence="8 13" id="KW-0044">Antibiotic</keyword>
<dbReference type="Gene3D" id="3.15.20.10">
    <property type="entry name" value="Bactericidal permeability-increasing protein, domain 2"/>
    <property type="match status" value="1"/>
</dbReference>
<keyword evidence="7 13" id="KW-0391">Immunity</keyword>
<evidence type="ECO:0000256" key="2">
    <source>
        <dbReference type="ARBA" id="ARBA00007292"/>
    </source>
</evidence>
<evidence type="ECO:0000256" key="4">
    <source>
        <dbReference type="ARBA" id="ARBA00022525"/>
    </source>
</evidence>
<dbReference type="InterPro" id="IPR017942">
    <property type="entry name" value="Lipid-bd_serum_glycop_N"/>
</dbReference>
<dbReference type="PIRSF" id="PIRSF002417">
    <property type="entry name" value="Lipid_binding_protein"/>
    <property type="match status" value="1"/>
</dbReference>
<evidence type="ECO:0000256" key="11">
    <source>
        <dbReference type="ARBA" id="ARBA00025943"/>
    </source>
</evidence>
<comment type="similarity">
    <text evidence="2">Belongs to the BPI/LBP/Plunc superfamily. BPI/LBP family.</text>
</comment>
<dbReference type="AlphaFoldDB" id="A0A3B3Q865"/>
<keyword evidence="4 13" id="KW-0964">Secreted</keyword>
<feature type="chain" id="PRO_5017304306" description="Bactericidal permeability-increasing protein" evidence="14">
    <location>
        <begin position="29"/>
        <end position="499"/>
    </location>
</feature>
<evidence type="ECO:0000256" key="10">
    <source>
        <dbReference type="ARBA" id="ARBA00023180"/>
    </source>
</evidence>
<keyword evidence="9 12" id="KW-1015">Disulfide bond</keyword>
<dbReference type="InterPro" id="IPR001124">
    <property type="entry name" value="Lipid-bd_serum_glycop_C"/>
</dbReference>
<comment type="subcellular location">
    <subcellularLocation>
        <location evidence="1 13">Secreted</location>
    </subcellularLocation>
</comment>
<dbReference type="InterPro" id="IPR032942">
    <property type="entry name" value="BPI/LBP/Plunc"/>
</dbReference>
<comment type="subunit">
    <text evidence="11 13">Monomer. Homodimer; disulfide-linked.</text>
</comment>
<evidence type="ECO:0000256" key="6">
    <source>
        <dbReference type="ARBA" id="ARBA00022588"/>
    </source>
</evidence>
<dbReference type="PANTHER" id="PTHR10504">
    <property type="entry name" value="BACTERICIDAL PERMEABILITY-INCREASING BPI PROTEIN-RELATED"/>
    <property type="match status" value="1"/>
</dbReference>
<dbReference type="InterPro" id="IPR017943">
    <property type="entry name" value="Bactericidal_perm-incr_a/b_dom"/>
</dbReference>
<keyword evidence="18" id="KW-1185">Reference proteome</keyword>
<feature type="signal peptide" evidence="14">
    <location>
        <begin position="1"/>
        <end position="28"/>
    </location>
</feature>
<dbReference type="GO" id="GO:0005615">
    <property type="term" value="C:extracellular space"/>
    <property type="evidence" value="ECO:0007669"/>
    <property type="project" value="UniProtKB-UniRule"/>
</dbReference>
<keyword evidence="6 13" id="KW-0399">Innate immunity</keyword>
<proteinExistence type="inferred from homology"/>
<keyword evidence="13 14" id="KW-0732">Signal</keyword>
<dbReference type="Ensembl" id="ENSPKIT00000026805.1">
    <property type="protein sequence ID" value="ENSPKIP00000002852.1"/>
    <property type="gene ID" value="ENSPKIG00000020583.1"/>
</dbReference>
<evidence type="ECO:0000256" key="12">
    <source>
        <dbReference type="PIRSR" id="PIRSR002417-50"/>
    </source>
</evidence>
<dbReference type="Pfam" id="PF02886">
    <property type="entry name" value="LBP_BPI_CETP_C"/>
    <property type="match status" value="1"/>
</dbReference>
<dbReference type="Gene3D" id="3.15.10.10">
    <property type="entry name" value="Bactericidal permeability-increasing protein, domain 1"/>
    <property type="match status" value="1"/>
</dbReference>
<reference evidence="17" key="1">
    <citation type="submission" date="2025-08" db="UniProtKB">
        <authorList>
            <consortium name="Ensembl"/>
        </authorList>
    </citation>
    <scope>IDENTIFICATION</scope>
</reference>
<dbReference type="STRING" id="1676925.ENSPKIP00000002852"/>
<feature type="disulfide bond" evidence="12">
    <location>
        <begin position="163"/>
        <end position="202"/>
    </location>
</feature>
<evidence type="ECO:0000256" key="7">
    <source>
        <dbReference type="ARBA" id="ARBA00022859"/>
    </source>
</evidence>
<dbReference type="SMART" id="SM00328">
    <property type="entry name" value="BPI1"/>
    <property type="match status" value="1"/>
</dbReference>
<dbReference type="GeneTree" id="ENSGT01150000286994"/>
<evidence type="ECO:0000313" key="18">
    <source>
        <dbReference type="Proteomes" id="UP000261540"/>
    </source>
</evidence>
<sequence length="499" mass="54471">MCVTDSAGNTMPLWCLLVLLALPDPTVTTNPGVKVQITQQGLDYGRQIGIAYLQEKLKSISIPDISGSEKVSPIGKVEYRLSGMRITDLGLPQSSLGLVPGTGISLSIGNAFINLHGDWHVKYLKFIKDSGSFDLAVSGLTIKATISVGRDETGRPTISSNGCTASVGGVRVKFHGGASWLYNLFTSFIEKQLRRSLEQKICPLVHDGISDLNPQLKTLNVLAKVDKYAEIEYSMVTPPSISNFLIELSLKGEFYNIGQHQEPPFSAPPFSLPPQTSSMLYIGLSSFMANSAGFVYNRAGALSLYITDDMVPSSSPIRLNTKTFGVFIPEISKRFPDMMMKLLLKTSTQPNVTFEPNNVTLQATGTLTAYAILPNTTLEPLFILNMDASVSGNFYISGLKLVGSLQLNGFDMSLGTSYVGEFQVKPLHNIFMLVMKLAVIPKVNEYLQQGFPLPAIGRMNLINSKLQVQKVRLVTPQKPDKCSMLKLHLCSSLFQAVIS</sequence>
<evidence type="ECO:0000256" key="1">
    <source>
        <dbReference type="ARBA" id="ARBA00004613"/>
    </source>
</evidence>
<dbReference type="InterPro" id="IPR030675">
    <property type="entry name" value="BPI/LBP"/>
</dbReference>
<dbReference type="GO" id="GO:0050829">
    <property type="term" value="P:defense response to Gram-negative bacterium"/>
    <property type="evidence" value="ECO:0007669"/>
    <property type="project" value="UniProtKB-UniRule"/>
</dbReference>
<dbReference type="FunFam" id="3.15.20.10:FF:000001">
    <property type="entry name" value="Phospholipid transfer protein"/>
    <property type="match status" value="1"/>
</dbReference>
<dbReference type="GO" id="GO:0008289">
    <property type="term" value="F:lipid binding"/>
    <property type="evidence" value="ECO:0007669"/>
    <property type="project" value="InterPro"/>
</dbReference>
<evidence type="ECO:0000259" key="16">
    <source>
        <dbReference type="SMART" id="SM00329"/>
    </source>
</evidence>
<keyword evidence="10 13" id="KW-0325">Glycoprotein</keyword>
<comment type="domain">
    <text evidence="13">The N-terminal region may be exposed to the interior of the granule, whereas the C-terminal portion may be embedded in the membrane. During phagocytosis and degranulation, proteases may be released and activated and cleave BPI at the junction of the N- and C-terminal portions of the molecule, providing controlled release of the N-terminal antibacterial fragment when bacteria are ingested.</text>
</comment>
<dbReference type="SMART" id="SM00329">
    <property type="entry name" value="BPI2"/>
    <property type="match status" value="1"/>
</dbReference>
<evidence type="ECO:0000256" key="13">
    <source>
        <dbReference type="RuleBase" id="RU369039"/>
    </source>
</evidence>
<evidence type="ECO:0000256" key="9">
    <source>
        <dbReference type="ARBA" id="ARBA00023157"/>
    </source>
</evidence>
<evidence type="ECO:0000313" key="17">
    <source>
        <dbReference type="Ensembl" id="ENSPKIP00000002852.1"/>
    </source>
</evidence>
<evidence type="ECO:0000259" key="15">
    <source>
        <dbReference type="SMART" id="SM00328"/>
    </source>
</evidence>
<evidence type="ECO:0000256" key="14">
    <source>
        <dbReference type="SAM" id="SignalP"/>
    </source>
</evidence>
<evidence type="ECO:0000256" key="8">
    <source>
        <dbReference type="ARBA" id="ARBA00023022"/>
    </source>
</evidence>
<dbReference type="CDD" id="cd00025">
    <property type="entry name" value="BPI1"/>
    <property type="match status" value="1"/>
</dbReference>
<comment type="domain">
    <text evidence="13">The N- and C-terminal barrels adopt an identical fold despite having only 13% of conserved residues.</text>
</comment>
<dbReference type="GO" id="GO:0045087">
    <property type="term" value="P:innate immune response"/>
    <property type="evidence" value="ECO:0007669"/>
    <property type="project" value="UniProtKB-UniRule"/>
</dbReference>
<name>A0A3B3Q865_9TELE</name>
<comment type="function">
    <text evidence="13">The cytotoxic action of BPI is limited to many species of Gram-negative bacteria; this specificity may be explained by a strong affinity of the very basic N-terminal half for the negatively charged lipopolysaccharides that are unique to the Gram-negative bacterial outer envelope.</text>
</comment>
<feature type="domain" description="Lipid-binding serum glycoprotein N-terminal" evidence="15">
    <location>
        <begin position="36"/>
        <end position="259"/>
    </location>
</feature>
<protein>
    <recommendedName>
        <fullName evidence="3 13">Bactericidal permeability-increasing protein</fullName>
        <shortName evidence="13">BPI</shortName>
    </recommendedName>
</protein>
<evidence type="ECO:0000256" key="5">
    <source>
        <dbReference type="ARBA" id="ARBA00022529"/>
    </source>
</evidence>
<keyword evidence="5 13" id="KW-0929">Antimicrobial</keyword>
<dbReference type="PANTHER" id="PTHR10504:SF84">
    <property type="entry name" value="BACTERICIDAL PERMEABILITY-INCREASING PROTEIN"/>
    <property type="match status" value="1"/>
</dbReference>
<dbReference type="FunFam" id="3.15.10.10:FF:000001">
    <property type="entry name" value="phospholipid transfer protein-like"/>
    <property type="match status" value="1"/>
</dbReference>